<proteinExistence type="predicted"/>
<dbReference type="Gene3D" id="2.40.50.100">
    <property type="match status" value="1"/>
</dbReference>
<dbReference type="OrthoDB" id="9811735at2"/>
<evidence type="ECO:0000256" key="4">
    <source>
        <dbReference type="ARBA" id="ARBA00022832"/>
    </source>
</evidence>
<keyword evidence="3 8" id="KW-0444">Lipid biosynthesis</keyword>
<dbReference type="PANTHER" id="PTHR45266:SF3">
    <property type="entry name" value="OXALOACETATE DECARBOXYLASE ALPHA CHAIN"/>
    <property type="match status" value="1"/>
</dbReference>
<dbReference type="InterPro" id="IPR050709">
    <property type="entry name" value="Biotin_Carboxyl_Carrier/Decarb"/>
</dbReference>
<reference evidence="10 11" key="1">
    <citation type="submission" date="2019-04" db="EMBL/GenBank/DDBJ databases">
        <title>Streptomyces oryziradicis sp. nov., a novel actinomycete isolated from rhizosphere soil of rice (Oryza sativa L.).</title>
        <authorList>
            <person name="Li C."/>
        </authorList>
    </citation>
    <scope>NUCLEOTIDE SEQUENCE [LARGE SCALE GENOMIC DNA]</scope>
    <source>
        <strain evidence="10 11">NEAU-C40</strain>
    </source>
</reference>
<dbReference type="PROSITE" id="PS00188">
    <property type="entry name" value="BIOTIN"/>
    <property type="match status" value="1"/>
</dbReference>
<dbReference type="PRINTS" id="PR01071">
    <property type="entry name" value="ACOABIOTINCC"/>
</dbReference>
<organism evidence="10 11">
    <name type="scientific">Actinacidiphila oryziradicis</name>
    <dbReference type="NCBI Taxonomy" id="2571141"/>
    <lineage>
        <taxon>Bacteria</taxon>
        <taxon>Bacillati</taxon>
        <taxon>Actinomycetota</taxon>
        <taxon>Actinomycetes</taxon>
        <taxon>Kitasatosporales</taxon>
        <taxon>Streptomycetaceae</taxon>
        <taxon>Actinacidiphila</taxon>
    </lineage>
</organism>
<dbReference type="GO" id="GO:0006633">
    <property type="term" value="P:fatty acid biosynthetic process"/>
    <property type="evidence" value="ECO:0007669"/>
    <property type="project" value="UniProtKB-UniPathway"/>
</dbReference>
<dbReference type="GO" id="GO:0009317">
    <property type="term" value="C:acetyl-CoA carboxylase complex"/>
    <property type="evidence" value="ECO:0007669"/>
    <property type="project" value="InterPro"/>
</dbReference>
<gene>
    <name evidence="10" type="primary">accB</name>
    <name evidence="10" type="ORF">FCI23_12715</name>
</gene>
<keyword evidence="4 8" id="KW-0276">Fatty acid metabolism</keyword>
<dbReference type="InterPro" id="IPR000089">
    <property type="entry name" value="Biotin_lipoyl"/>
</dbReference>
<protein>
    <recommendedName>
        <fullName evidence="2 8">Biotin carboxyl carrier protein of acetyl-CoA carboxylase</fullName>
    </recommendedName>
</protein>
<keyword evidence="11" id="KW-1185">Reference proteome</keyword>
<evidence type="ECO:0000256" key="2">
    <source>
        <dbReference type="ARBA" id="ARBA00017562"/>
    </source>
</evidence>
<evidence type="ECO:0000256" key="3">
    <source>
        <dbReference type="ARBA" id="ARBA00022516"/>
    </source>
</evidence>
<evidence type="ECO:0000313" key="10">
    <source>
        <dbReference type="EMBL" id="TKA11213.1"/>
    </source>
</evidence>
<evidence type="ECO:0000256" key="5">
    <source>
        <dbReference type="ARBA" id="ARBA00023098"/>
    </source>
</evidence>
<evidence type="ECO:0000256" key="7">
    <source>
        <dbReference type="ARBA" id="ARBA00023267"/>
    </source>
</evidence>
<dbReference type="InterPro" id="IPR001249">
    <property type="entry name" value="AcCoA_biotinCC"/>
</dbReference>
<sequence length="171" mass="17678">MAERTVANGITSAQIVLTDGDDQPLRLLREEVGKLVRDLPGTLTAVTARIGDAQLEVTWAVAGIAAAAPVVDPPGAQPAPVEPAAPQAAPGKAITAPLVGTFYRAPEPGARTFVEVGDRVVAGQPIGIVEAMKLMNHVESEWSGVVTEILVGDATAVEFGQGLVRVEPDET</sequence>
<dbReference type="RefSeq" id="WP_136723626.1">
    <property type="nucleotide sequence ID" value="NZ_SUMC01000009.1"/>
</dbReference>
<dbReference type="CDD" id="cd06850">
    <property type="entry name" value="biotinyl_domain"/>
    <property type="match status" value="1"/>
</dbReference>
<comment type="pathway">
    <text evidence="1 8">Lipid metabolism; fatty acid biosynthesis.</text>
</comment>
<evidence type="ECO:0000256" key="8">
    <source>
        <dbReference type="RuleBase" id="RU364072"/>
    </source>
</evidence>
<keyword evidence="6 8" id="KW-0275">Fatty acid biosynthesis</keyword>
<keyword evidence="7 8" id="KW-0092">Biotin</keyword>
<evidence type="ECO:0000313" key="11">
    <source>
        <dbReference type="Proteomes" id="UP000305778"/>
    </source>
</evidence>
<dbReference type="UniPathway" id="UPA00094"/>
<dbReference type="Pfam" id="PF00364">
    <property type="entry name" value="Biotin_lipoyl"/>
    <property type="match status" value="1"/>
</dbReference>
<accession>A0A4U0SPU8</accession>
<dbReference type="NCBIfam" id="TIGR00531">
    <property type="entry name" value="BCCP"/>
    <property type="match status" value="1"/>
</dbReference>
<dbReference type="InterPro" id="IPR011053">
    <property type="entry name" value="Single_hybrid_motif"/>
</dbReference>
<dbReference type="GO" id="GO:0003989">
    <property type="term" value="F:acetyl-CoA carboxylase activity"/>
    <property type="evidence" value="ECO:0007669"/>
    <property type="project" value="InterPro"/>
</dbReference>
<dbReference type="PANTHER" id="PTHR45266">
    <property type="entry name" value="OXALOACETATE DECARBOXYLASE ALPHA CHAIN"/>
    <property type="match status" value="1"/>
</dbReference>
<dbReference type="Proteomes" id="UP000305778">
    <property type="component" value="Unassembled WGS sequence"/>
</dbReference>
<evidence type="ECO:0000259" key="9">
    <source>
        <dbReference type="PROSITE" id="PS50968"/>
    </source>
</evidence>
<dbReference type="PROSITE" id="PS50968">
    <property type="entry name" value="BIOTINYL_LIPOYL"/>
    <property type="match status" value="1"/>
</dbReference>
<dbReference type="SUPFAM" id="SSF51230">
    <property type="entry name" value="Single hybrid motif"/>
    <property type="match status" value="1"/>
</dbReference>
<dbReference type="EMBL" id="SUMC01000009">
    <property type="protein sequence ID" value="TKA11213.1"/>
    <property type="molecule type" value="Genomic_DNA"/>
</dbReference>
<evidence type="ECO:0000256" key="1">
    <source>
        <dbReference type="ARBA" id="ARBA00005194"/>
    </source>
</evidence>
<comment type="caution">
    <text evidence="10">The sequence shown here is derived from an EMBL/GenBank/DDBJ whole genome shotgun (WGS) entry which is preliminary data.</text>
</comment>
<keyword evidence="5 8" id="KW-0443">Lipid metabolism</keyword>
<feature type="domain" description="Lipoyl-binding" evidence="9">
    <location>
        <begin position="91"/>
        <end position="167"/>
    </location>
</feature>
<comment type="function">
    <text evidence="8">This protein is a component of the acetyl coenzyme A carboxylase complex; first, biotin carboxylase catalyzes the carboxylation of the carrier protein and then the transcarboxylase transfers the carboxyl group to form malonyl-CoA.</text>
</comment>
<evidence type="ECO:0000256" key="6">
    <source>
        <dbReference type="ARBA" id="ARBA00023160"/>
    </source>
</evidence>
<dbReference type="AlphaFoldDB" id="A0A4U0SPU8"/>
<name>A0A4U0SPU8_9ACTN</name>
<dbReference type="InterPro" id="IPR001882">
    <property type="entry name" value="Biotin_BS"/>
</dbReference>